<accession>A0ABX6EQC8</accession>
<feature type="region of interest" description="Disordered" evidence="5">
    <location>
        <begin position="1"/>
        <end position="90"/>
    </location>
</feature>
<feature type="compositionally biased region" description="Low complexity" evidence="5">
    <location>
        <begin position="1"/>
        <end position="11"/>
    </location>
</feature>
<dbReference type="PANTHER" id="PTHR15818:SF2">
    <property type="entry name" value="G-PATCH DOMAIN AND KOW MOTIFS-CONTAINING PROTEIN"/>
    <property type="match status" value="1"/>
</dbReference>
<comment type="function">
    <text evidence="4">Involved in spliceosome maturation and the first step of pre-mRNA splicing.</text>
</comment>
<dbReference type="PANTHER" id="PTHR15818">
    <property type="entry name" value="G PATCH AND KOW-CONTAINING"/>
    <property type="match status" value="1"/>
</dbReference>
<organism evidence="7 8">
    <name type="scientific">Kluyveromyces marxianus</name>
    <name type="common">Yeast</name>
    <name type="synonym">Candida kefyr</name>
    <dbReference type="NCBI Taxonomy" id="4911"/>
    <lineage>
        <taxon>Eukaryota</taxon>
        <taxon>Fungi</taxon>
        <taxon>Dikarya</taxon>
        <taxon>Ascomycota</taxon>
        <taxon>Saccharomycotina</taxon>
        <taxon>Saccharomycetes</taxon>
        <taxon>Saccharomycetales</taxon>
        <taxon>Saccharomycetaceae</taxon>
        <taxon>Kluyveromyces</taxon>
    </lineage>
</organism>
<dbReference type="Pfam" id="PF12656">
    <property type="entry name" value="G-patch_2"/>
    <property type="match status" value="1"/>
</dbReference>
<reference evidence="7 8" key="1">
    <citation type="submission" date="2016-03" db="EMBL/GenBank/DDBJ databases">
        <title>How can Kluyveromyces marxianus grow so fast - potential evolutionary course in Saccharomyces Complex revealed by comparative genomics.</title>
        <authorList>
            <person name="Mo W."/>
            <person name="Lu W."/>
            <person name="Yang X."/>
            <person name="Qi J."/>
            <person name="Lv H."/>
        </authorList>
    </citation>
    <scope>NUCLEOTIDE SEQUENCE [LARGE SCALE GENOMIC DNA]</scope>
    <source>
        <strain evidence="7 8">FIM1</strain>
    </source>
</reference>
<feature type="compositionally biased region" description="Basic residues" evidence="5">
    <location>
        <begin position="12"/>
        <end position="25"/>
    </location>
</feature>
<evidence type="ECO:0000256" key="2">
    <source>
        <dbReference type="ARBA" id="ARBA00008576"/>
    </source>
</evidence>
<feature type="compositionally biased region" description="Polar residues" evidence="5">
    <location>
        <begin position="72"/>
        <end position="89"/>
    </location>
</feature>
<feature type="compositionally biased region" description="Basic and acidic residues" evidence="5">
    <location>
        <begin position="33"/>
        <end position="44"/>
    </location>
</feature>
<sequence>MSGISISLKSNNKVKKKQSAKKKKGSLFGTDENDGKVKDHKITELEDSESQNDKVRAITPPKPLRSALFPTKQPSNHQTENDPSTQIYLNSLPRHKMPEKTEEEEYEEVPVEGFGAALLRGMGWDPSEENNDDLKKPNLPHEKPRPELVGIGAKVTTSNNSLKDNNFMPIIKVKKNP</sequence>
<evidence type="ECO:0000259" key="6">
    <source>
        <dbReference type="Pfam" id="PF12656"/>
    </source>
</evidence>
<evidence type="ECO:0000313" key="8">
    <source>
        <dbReference type="Proteomes" id="UP000422736"/>
    </source>
</evidence>
<keyword evidence="4" id="KW-0747">Spliceosome</keyword>
<gene>
    <name evidence="7" type="primary">SPP2</name>
    <name evidence="7" type="ORF">FIM1_580</name>
</gene>
<evidence type="ECO:0000256" key="4">
    <source>
        <dbReference type="RuleBase" id="RU369096"/>
    </source>
</evidence>
<evidence type="ECO:0000256" key="3">
    <source>
        <dbReference type="ARBA" id="ARBA00023242"/>
    </source>
</evidence>
<evidence type="ECO:0000256" key="1">
    <source>
        <dbReference type="ARBA" id="ARBA00004123"/>
    </source>
</evidence>
<keyword evidence="4" id="KW-0507">mRNA processing</keyword>
<feature type="domain" description="Spp2/MOS2 G-patch" evidence="6">
    <location>
        <begin position="98"/>
        <end position="155"/>
    </location>
</feature>
<name>A0ABX6EQC8_KLUMA</name>
<dbReference type="Proteomes" id="UP000422736">
    <property type="component" value="Chromosome 1"/>
</dbReference>
<proteinExistence type="inferred from homology"/>
<comment type="similarity">
    <text evidence="2 4">Belongs to the SPP2 family.</text>
</comment>
<protein>
    <recommendedName>
        <fullName evidence="4">Pre-mRNA-splicing factor</fullName>
    </recommendedName>
</protein>
<feature type="region of interest" description="Disordered" evidence="5">
    <location>
        <begin position="121"/>
        <end position="164"/>
    </location>
</feature>
<feature type="compositionally biased region" description="Polar residues" evidence="5">
    <location>
        <begin position="155"/>
        <end position="164"/>
    </location>
</feature>
<keyword evidence="3 4" id="KW-0539">Nucleus</keyword>
<evidence type="ECO:0000313" key="7">
    <source>
        <dbReference type="EMBL" id="QGN13932.1"/>
    </source>
</evidence>
<dbReference type="InterPro" id="IPR045166">
    <property type="entry name" value="Spp2-like"/>
</dbReference>
<comment type="subcellular location">
    <subcellularLocation>
        <location evidence="1 4">Nucleus</location>
    </subcellularLocation>
</comment>
<feature type="compositionally biased region" description="Basic and acidic residues" evidence="5">
    <location>
        <begin position="132"/>
        <end position="146"/>
    </location>
</feature>
<dbReference type="EMBL" id="CP015054">
    <property type="protein sequence ID" value="QGN13932.1"/>
    <property type="molecule type" value="Genomic_DNA"/>
</dbReference>
<dbReference type="InterPro" id="IPR026822">
    <property type="entry name" value="Spp2/MOS2_G-patch"/>
</dbReference>
<keyword evidence="4" id="KW-0508">mRNA splicing</keyword>
<evidence type="ECO:0000256" key="5">
    <source>
        <dbReference type="SAM" id="MobiDB-lite"/>
    </source>
</evidence>
<keyword evidence="8" id="KW-1185">Reference proteome</keyword>